<gene>
    <name evidence="2" type="ORF">BWI75_24635</name>
</gene>
<accession>A0A6N8G2R1</accession>
<dbReference type="Proteomes" id="UP000441797">
    <property type="component" value="Unassembled WGS sequence"/>
</dbReference>
<sequence length="101" mass="11259">MQNLSSQYWTTIGEVRLKDLVFIDETGVNLAMTRRYGRAKKSKRAYSKSPDNRGTNVTMIGAIATTGFLAPFTFEGWTNQEAFLTCVTQVLVPKLYPTSGT</sequence>
<dbReference type="InterPro" id="IPR038717">
    <property type="entry name" value="Tc1-like_DDE_dom"/>
</dbReference>
<proteinExistence type="predicted"/>
<feature type="domain" description="Tc1-like transposase DDE" evidence="1">
    <location>
        <begin position="19"/>
        <end position="95"/>
    </location>
</feature>
<dbReference type="Pfam" id="PF13358">
    <property type="entry name" value="DDE_3"/>
    <property type="match status" value="1"/>
</dbReference>
<evidence type="ECO:0000313" key="3">
    <source>
        <dbReference type="Proteomes" id="UP000441797"/>
    </source>
</evidence>
<dbReference type="Gene3D" id="3.30.420.10">
    <property type="entry name" value="Ribonuclease H-like superfamily/Ribonuclease H"/>
    <property type="match status" value="1"/>
</dbReference>
<evidence type="ECO:0000259" key="1">
    <source>
        <dbReference type="Pfam" id="PF13358"/>
    </source>
</evidence>
<reference evidence="2 3" key="1">
    <citation type="journal article" date="2019" name="Front. Microbiol.">
        <title>Genomic Features for Desiccation Tolerance and Sugar Biosynthesis in the Extremophile Gloeocapsopsis sp. UTEX B3054.</title>
        <authorList>
            <person name="Urrejola C."/>
            <person name="Alcorta J."/>
            <person name="Salas L."/>
            <person name="Vasquez M."/>
            <person name="Polz M.F."/>
            <person name="Vicuna R."/>
            <person name="Diez B."/>
        </authorList>
    </citation>
    <scope>NUCLEOTIDE SEQUENCE [LARGE SCALE GENOMIC DNA]</scope>
    <source>
        <strain evidence="2 3">1H9</strain>
    </source>
</reference>
<dbReference type="InterPro" id="IPR036397">
    <property type="entry name" value="RNaseH_sf"/>
</dbReference>
<evidence type="ECO:0000313" key="2">
    <source>
        <dbReference type="EMBL" id="MUL39379.1"/>
    </source>
</evidence>
<dbReference type="AlphaFoldDB" id="A0A6N8G2R1"/>
<dbReference type="GO" id="GO:0003676">
    <property type="term" value="F:nucleic acid binding"/>
    <property type="evidence" value="ECO:0007669"/>
    <property type="project" value="InterPro"/>
</dbReference>
<keyword evidence="3" id="KW-1185">Reference proteome</keyword>
<protein>
    <recommendedName>
        <fullName evidence="1">Tc1-like transposase DDE domain-containing protein</fullName>
    </recommendedName>
</protein>
<dbReference type="EMBL" id="NAPY01000077">
    <property type="protein sequence ID" value="MUL39379.1"/>
    <property type="molecule type" value="Genomic_DNA"/>
</dbReference>
<comment type="caution">
    <text evidence="2">The sequence shown here is derived from an EMBL/GenBank/DDBJ whole genome shotgun (WGS) entry which is preliminary data.</text>
</comment>
<organism evidence="2 3">
    <name type="scientific">Gloeocapsopsis dulcis AAB1 = 1H9</name>
    <dbReference type="NCBI Taxonomy" id="1433147"/>
    <lineage>
        <taxon>Bacteria</taxon>
        <taxon>Bacillati</taxon>
        <taxon>Cyanobacteriota</taxon>
        <taxon>Cyanophyceae</taxon>
        <taxon>Oscillatoriophycideae</taxon>
        <taxon>Chroococcales</taxon>
        <taxon>Chroococcaceae</taxon>
        <taxon>Gloeocapsopsis</taxon>
        <taxon>Gloeocapsopsis dulcis</taxon>
    </lineage>
</organism>
<name>A0A6N8G2R1_9CHRO</name>